<dbReference type="Proteomes" id="UP000735302">
    <property type="component" value="Unassembled WGS sequence"/>
</dbReference>
<reference evidence="1 2" key="1">
    <citation type="journal article" date="2021" name="Elife">
        <title>Chloroplast acquisition without the gene transfer in kleptoplastic sea slugs, Plakobranchus ocellatus.</title>
        <authorList>
            <person name="Maeda T."/>
            <person name="Takahashi S."/>
            <person name="Yoshida T."/>
            <person name="Shimamura S."/>
            <person name="Takaki Y."/>
            <person name="Nagai Y."/>
            <person name="Toyoda A."/>
            <person name="Suzuki Y."/>
            <person name="Arimoto A."/>
            <person name="Ishii H."/>
            <person name="Satoh N."/>
            <person name="Nishiyama T."/>
            <person name="Hasebe M."/>
            <person name="Maruyama T."/>
            <person name="Minagawa J."/>
            <person name="Obokata J."/>
            <person name="Shigenobu S."/>
        </authorList>
    </citation>
    <scope>NUCLEOTIDE SEQUENCE [LARGE SCALE GENOMIC DNA]</scope>
</reference>
<evidence type="ECO:0000313" key="2">
    <source>
        <dbReference type="Proteomes" id="UP000735302"/>
    </source>
</evidence>
<keyword evidence="2" id="KW-1185">Reference proteome</keyword>
<dbReference type="AlphaFoldDB" id="A0AAV4DZA8"/>
<feature type="non-terminal residue" evidence="1">
    <location>
        <position position="1"/>
    </location>
</feature>
<evidence type="ECO:0000313" key="1">
    <source>
        <dbReference type="EMBL" id="GFO49399.1"/>
    </source>
</evidence>
<name>A0AAV4DZA8_9GAST</name>
<protein>
    <submittedName>
        <fullName evidence="1">Uncharacterized protein</fullName>
    </submittedName>
</protein>
<organism evidence="1 2">
    <name type="scientific">Plakobranchus ocellatus</name>
    <dbReference type="NCBI Taxonomy" id="259542"/>
    <lineage>
        <taxon>Eukaryota</taxon>
        <taxon>Metazoa</taxon>
        <taxon>Spiralia</taxon>
        <taxon>Lophotrochozoa</taxon>
        <taxon>Mollusca</taxon>
        <taxon>Gastropoda</taxon>
        <taxon>Heterobranchia</taxon>
        <taxon>Euthyneura</taxon>
        <taxon>Panpulmonata</taxon>
        <taxon>Sacoglossa</taxon>
        <taxon>Placobranchoidea</taxon>
        <taxon>Plakobranchidae</taxon>
        <taxon>Plakobranchus</taxon>
    </lineage>
</organism>
<gene>
    <name evidence="1" type="ORF">PoB_007590400</name>
</gene>
<comment type="caution">
    <text evidence="1">The sequence shown here is derived from an EMBL/GenBank/DDBJ whole genome shotgun (WGS) entry which is preliminary data.</text>
</comment>
<proteinExistence type="predicted"/>
<accession>A0AAV4DZA8</accession>
<sequence length="60" mass="6492">SAHALYIRTATYHQGCSVCPDSKLVRGAENTPTSATECKERHCEHYGACSDLATGRPARL</sequence>
<dbReference type="EMBL" id="BLXT01008484">
    <property type="protein sequence ID" value="GFO49399.1"/>
    <property type="molecule type" value="Genomic_DNA"/>
</dbReference>